<keyword evidence="3" id="KW-1185">Reference proteome</keyword>
<reference evidence="2" key="1">
    <citation type="journal article" date="2016" name="Genome Announc.">
        <title>Draft Genome Sequence of the Syntrophic Lactate-Degrading Bacterium Tepidanaerobacter syntrophicus JLT.</title>
        <authorList>
            <person name="Matsuura N."/>
            <person name="Ohashi A."/>
            <person name="Tourlousse D.M."/>
            <person name="Sekiguchi Y."/>
        </authorList>
    </citation>
    <scope>NUCLEOTIDE SEQUENCE [LARGE SCALE GENOMIC DNA]</scope>
    <source>
        <strain evidence="2">JL</strain>
    </source>
</reference>
<accession>A0A0U9HIV3</accession>
<evidence type="ECO:0000313" key="2">
    <source>
        <dbReference type="EMBL" id="GAQ24211.1"/>
    </source>
</evidence>
<dbReference type="RefSeq" id="WP_059031317.1">
    <property type="nucleotide sequence ID" value="NZ_DF976999.1"/>
</dbReference>
<dbReference type="Pfam" id="PF04965">
    <property type="entry name" value="GPW_gp25"/>
    <property type="match status" value="1"/>
</dbReference>
<dbReference type="SUPFAM" id="SSF160719">
    <property type="entry name" value="gpW/gp25-like"/>
    <property type="match status" value="1"/>
</dbReference>
<dbReference type="STRING" id="224999.GCA_001485475_00193"/>
<feature type="domain" description="IraD/Gp25-like" evidence="1">
    <location>
        <begin position="19"/>
        <end position="103"/>
    </location>
</feature>
<evidence type="ECO:0000313" key="3">
    <source>
        <dbReference type="Proteomes" id="UP000062160"/>
    </source>
</evidence>
<organism evidence="2">
    <name type="scientific">Tepidanaerobacter syntrophicus</name>
    <dbReference type="NCBI Taxonomy" id="224999"/>
    <lineage>
        <taxon>Bacteria</taxon>
        <taxon>Bacillati</taxon>
        <taxon>Bacillota</taxon>
        <taxon>Clostridia</taxon>
        <taxon>Thermosediminibacterales</taxon>
        <taxon>Tepidanaerobacteraceae</taxon>
        <taxon>Tepidanaerobacter</taxon>
    </lineage>
</organism>
<dbReference type="Gene3D" id="3.10.450.40">
    <property type="match status" value="1"/>
</dbReference>
<dbReference type="OrthoDB" id="9814725at2"/>
<dbReference type="Proteomes" id="UP000062160">
    <property type="component" value="Unassembled WGS sequence"/>
</dbReference>
<protein>
    <recommendedName>
        <fullName evidence="1">IraD/Gp25-like domain-containing protein</fullName>
    </recommendedName>
</protein>
<dbReference type="EMBL" id="DF976999">
    <property type="protein sequence ID" value="GAQ24211.1"/>
    <property type="molecule type" value="Genomic_DNA"/>
</dbReference>
<sequence length="108" mass="12051">MEYTVSSNSQFRINFGATGLDEIKQNIYTILTTPKYSVPLDREFGITPPLDEPLPIAKARTSTEVIEAIHRNEPRVTVTKVDFIETARNNEDGVIIPVVTFTLKEGVA</sequence>
<proteinExistence type="predicted"/>
<dbReference type="InterPro" id="IPR007048">
    <property type="entry name" value="IraD/Gp25-like"/>
</dbReference>
<evidence type="ECO:0000259" key="1">
    <source>
        <dbReference type="Pfam" id="PF04965"/>
    </source>
</evidence>
<gene>
    <name evidence="2" type="ORF">TSYNT_537</name>
</gene>
<name>A0A0U9HIV3_9FIRM</name>
<dbReference type="AlphaFoldDB" id="A0A0U9HIV3"/>